<evidence type="ECO:0000313" key="4">
    <source>
        <dbReference type="EMBL" id="POM57698.1"/>
    </source>
</evidence>
<protein>
    <submittedName>
        <fullName evidence="4">Uncharacterized protein</fullName>
    </submittedName>
</protein>
<dbReference type="PROSITE" id="PS50088">
    <property type="entry name" value="ANK_REPEAT"/>
    <property type="match status" value="1"/>
</dbReference>
<dbReference type="EMBL" id="NCKW01020563">
    <property type="protein sequence ID" value="POM57698.1"/>
    <property type="molecule type" value="Genomic_DNA"/>
</dbReference>
<dbReference type="PROSITE" id="PS50297">
    <property type="entry name" value="ANK_REP_REGION"/>
    <property type="match status" value="1"/>
</dbReference>
<keyword evidence="1" id="KW-0677">Repeat</keyword>
<feature type="repeat" description="ANK" evidence="3">
    <location>
        <begin position="135"/>
        <end position="168"/>
    </location>
</feature>
<dbReference type="GO" id="GO:0085020">
    <property type="term" value="P:protein K6-linked ubiquitination"/>
    <property type="evidence" value="ECO:0007669"/>
    <property type="project" value="TreeGrafter"/>
</dbReference>
<proteinExistence type="predicted"/>
<dbReference type="AlphaFoldDB" id="A0A2P4WWM5"/>
<keyword evidence="5" id="KW-1185">Reference proteome</keyword>
<dbReference type="Proteomes" id="UP000237271">
    <property type="component" value="Unassembled WGS sequence"/>
</dbReference>
<evidence type="ECO:0000313" key="5">
    <source>
        <dbReference type="Proteomes" id="UP000237271"/>
    </source>
</evidence>
<evidence type="ECO:0000256" key="1">
    <source>
        <dbReference type="ARBA" id="ARBA00022737"/>
    </source>
</evidence>
<dbReference type="Gene3D" id="2.40.70.10">
    <property type="entry name" value="Acid Proteases"/>
    <property type="match status" value="1"/>
</dbReference>
<evidence type="ECO:0000256" key="3">
    <source>
        <dbReference type="PROSITE-ProRule" id="PRU00023"/>
    </source>
</evidence>
<comment type="caution">
    <text evidence="4">The sequence shown here is derived from an EMBL/GenBank/DDBJ whole genome shotgun (WGS) entry which is preliminary data.</text>
</comment>
<dbReference type="OrthoDB" id="194358at2759"/>
<dbReference type="InterPro" id="IPR002110">
    <property type="entry name" value="Ankyrin_rpt"/>
</dbReference>
<dbReference type="Pfam" id="PF12796">
    <property type="entry name" value="Ank_2"/>
    <property type="match status" value="1"/>
</dbReference>
<dbReference type="GO" id="GO:0004842">
    <property type="term" value="F:ubiquitin-protein transferase activity"/>
    <property type="evidence" value="ECO:0007669"/>
    <property type="project" value="TreeGrafter"/>
</dbReference>
<reference evidence="4 5" key="1">
    <citation type="journal article" date="2017" name="Genome Biol. Evol.">
        <title>Phytophthora megakarya and P. palmivora, closely related causal agents of cacao black pod rot, underwent increases in genome sizes and gene numbers by different mechanisms.</title>
        <authorList>
            <person name="Ali S.S."/>
            <person name="Shao J."/>
            <person name="Lary D.J."/>
            <person name="Kronmiller B."/>
            <person name="Shen D."/>
            <person name="Strem M.D."/>
            <person name="Amoako-Attah I."/>
            <person name="Akrofi A.Y."/>
            <person name="Begoude B.A."/>
            <person name="Ten Hoopen G.M."/>
            <person name="Coulibaly K."/>
            <person name="Kebe B.I."/>
            <person name="Melnick R.L."/>
            <person name="Guiltinan M.J."/>
            <person name="Tyler B.M."/>
            <person name="Meinhardt L.W."/>
            <person name="Bailey B.A."/>
        </authorList>
    </citation>
    <scope>NUCLEOTIDE SEQUENCE [LARGE SCALE GENOMIC DNA]</scope>
    <source>
        <strain evidence="5">sbr112.9</strain>
    </source>
</reference>
<sequence>MKLTKDELAGLPIISIILSGMNGDGTDDVQLDIPASKYLTLSDDGGSYYGNFHFSERSGGGASTMVGFDVIFDTENKRVGFAESDCVTYCSMLVGDDIEGRCKQRAFLDAAAHGDLAGVDAWLRTGGDVNVTMGEGWTALHYAVAHSRMDIVHRLLEGNNVDLNATTITGSSALTLAFARKSNTLVTLLLSNGASRSTISMELWQDLETATWIRAEVRRSLSSDYTVVWNPTLHRHFPPVEREKCRLVVQANVLALRQLVKPATKGTTSSSSSLTVVNWKEEIIQQFWWAVAALTESFREDELCVRWRYLAPPLVYHIIEYAVFLW</sequence>
<organism evidence="4 5">
    <name type="scientific">Phytophthora palmivora</name>
    <dbReference type="NCBI Taxonomy" id="4796"/>
    <lineage>
        <taxon>Eukaryota</taxon>
        <taxon>Sar</taxon>
        <taxon>Stramenopiles</taxon>
        <taxon>Oomycota</taxon>
        <taxon>Peronosporomycetes</taxon>
        <taxon>Peronosporales</taxon>
        <taxon>Peronosporaceae</taxon>
        <taxon>Phytophthora</taxon>
    </lineage>
</organism>
<evidence type="ECO:0000256" key="2">
    <source>
        <dbReference type="ARBA" id="ARBA00023043"/>
    </source>
</evidence>
<dbReference type="InterPro" id="IPR036770">
    <property type="entry name" value="Ankyrin_rpt-contain_sf"/>
</dbReference>
<dbReference type="InterPro" id="IPR021109">
    <property type="entry name" value="Peptidase_aspartic_dom_sf"/>
</dbReference>
<dbReference type="SUPFAM" id="SSF48403">
    <property type="entry name" value="Ankyrin repeat"/>
    <property type="match status" value="1"/>
</dbReference>
<dbReference type="SMART" id="SM00248">
    <property type="entry name" value="ANK"/>
    <property type="match status" value="3"/>
</dbReference>
<dbReference type="PANTHER" id="PTHR24171">
    <property type="entry name" value="ANKYRIN REPEAT DOMAIN-CONTAINING PROTEIN 39-RELATED"/>
    <property type="match status" value="1"/>
</dbReference>
<name>A0A2P4WWM5_9STRA</name>
<accession>A0A2P4WWM5</accession>
<dbReference type="PANTHER" id="PTHR24171:SF8">
    <property type="entry name" value="BRCA1-ASSOCIATED RING DOMAIN PROTEIN 1"/>
    <property type="match status" value="1"/>
</dbReference>
<dbReference type="Gene3D" id="1.25.40.20">
    <property type="entry name" value="Ankyrin repeat-containing domain"/>
    <property type="match status" value="1"/>
</dbReference>
<gene>
    <name evidence="4" type="ORF">PHPALM_37760</name>
</gene>
<keyword evidence="2 3" id="KW-0040">ANK repeat</keyword>
<dbReference type="SUPFAM" id="SSF50630">
    <property type="entry name" value="Acid proteases"/>
    <property type="match status" value="1"/>
</dbReference>